<dbReference type="PROSITE" id="PS00300">
    <property type="entry name" value="SRP54"/>
    <property type="match status" value="1"/>
</dbReference>
<dbReference type="HOGENOM" id="CLU_009301_1_3_11"/>
<dbReference type="SMART" id="SM00962">
    <property type="entry name" value="SRP54"/>
    <property type="match status" value="1"/>
</dbReference>
<keyword evidence="6 9" id="KW-0472">Membrane</keyword>
<feature type="compositionally biased region" description="Basic and acidic residues" evidence="10">
    <location>
        <begin position="54"/>
        <end position="89"/>
    </location>
</feature>
<dbReference type="EMBL" id="CP001736">
    <property type="protein sequence ID" value="ADB33809.1"/>
    <property type="molecule type" value="Genomic_DNA"/>
</dbReference>
<feature type="binding site" evidence="9">
    <location>
        <begin position="201"/>
        <end position="208"/>
    </location>
    <ligand>
        <name>GTP</name>
        <dbReference type="ChEBI" id="CHEBI:37565"/>
    </ligand>
</feature>
<dbReference type="InterPro" id="IPR000897">
    <property type="entry name" value="SRP54_GTPase_dom"/>
</dbReference>
<dbReference type="SUPFAM" id="SSF47364">
    <property type="entry name" value="Domain of the SRP/SRP receptor G-proteins"/>
    <property type="match status" value="1"/>
</dbReference>
<reference evidence="13 14" key="2">
    <citation type="journal article" date="2010" name="Stand. Genomic Sci.">
        <title>Complete genome sequence of Kribbella flavida type strain (IFO 14399).</title>
        <authorList>
            <person name="Pukall R."/>
            <person name="Lapidus A."/>
            <person name="Glavina Del Rio T."/>
            <person name="Copeland A."/>
            <person name="Tice H."/>
            <person name="Cheng J.-F."/>
            <person name="Lucas S."/>
            <person name="Chen F."/>
            <person name="Nolan M."/>
            <person name="LaButti K."/>
            <person name="Pati A."/>
            <person name="Ivanova N."/>
            <person name="Mavrommatis K."/>
            <person name="Mikhailova N."/>
            <person name="Pitluck S."/>
            <person name="Bruce D."/>
            <person name="Goodwin L."/>
            <person name="Land M."/>
            <person name="Hauser L."/>
            <person name="Chang Y.-J."/>
            <person name="Jeffries C.D."/>
            <person name="Chen A."/>
            <person name="Palaniappan K."/>
            <person name="Chain P."/>
            <person name="Rohde M."/>
            <person name="Goeker M."/>
            <person name="Bristow J."/>
            <person name="Eisen J.A."/>
            <person name="Markowitz V."/>
            <person name="Hugenholtz P."/>
            <person name="Kyrpides N.C."/>
            <person name="Klenk H.-P."/>
            <person name="Brettin T."/>
        </authorList>
    </citation>
    <scope>NUCLEOTIDE SEQUENCE [LARGE SCALE GENOMIC DNA]</scope>
    <source>
        <strain evidence="14">DSM 17836 / JCM 10339 / NBRC 14399</strain>
    </source>
</reference>
<evidence type="ECO:0000256" key="10">
    <source>
        <dbReference type="SAM" id="MobiDB-lite"/>
    </source>
</evidence>
<keyword evidence="3 9" id="KW-0547">Nucleotide-binding</keyword>
<evidence type="ECO:0000256" key="1">
    <source>
        <dbReference type="ARBA" id="ARBA00022475"/>
    </source>
</evidence>
<dbReference type="GO" id="GO:0006614">
    <property type="term" value="P:SRP-dependent cotranslational protein targeting to membrane"/>
    <property type="evidence" value="ECO:0007669"/>
    <property type="project" value="InterPro"/>
</dbReference>
<evidence type="ECO:0000256" key="2">
    <source>
        <dbReference type="ARBA" id="ARBA00022490"/>
    </source>
</evidence>
<reference evidence="14" key="1">
    <citation type="submission" date="2009-09" db="EMBL/GenBank/DDBJ databases">
        <title>The complete genome of Kribbella flavida DSM 17836.</title>
        <authorList>
            <consortium name="US DOE Joint Genome Institute (JGI-PGF)"/>
            <person name="Lucas S."/>
            <person name="Copeland A."/>
            <person name="Lapidus A."/>
            <person name="Glavina del Rio T."/>
            <person name="Dalin E."/>
            <person name="Tice H."/>
            <person name="Bruce D."/>
            <person name="Goodwin L."/>
            <person name="Pitluck S."/>
            <person name="Kyrpides N."/>
            <person name="Mavromatis K."/>
            <person name="Ivanova N."/>
            <person name="Saunders E."/>
            <person name="Brettin T."/>
            <person name="Detter J.C."/>
            <person name="Han C."/>
            <person name="Larimer F."/>
            <person name="Land M."/>
            <person name="Hauser L."/>
            <person name="Markowitz V."/>
            <person name="Cheng J.-F."/>
            <person name="Hugenholtz P."/>
            <person name="Woyke T."/>
            <person name="Wu D."/>
            <person name="Pukall R."/>
            <person name="Klenk H.-P."/>
            <person name="Eisen J.A."/>
        </authorList>
    </citation>
    <scope>NUCLEOTIDE SEQUENCE [LARGE SCALE GENOMIC DNA]</scope>
    <source>
        <strain evidence="14">DSM 17836 / JCM 10339 / NBRC 14399</strain>
    </source>
</reference>
<dbReference type="GO" id="GO:0005886">
    <property type="term" value="C:plasma membrane"/>
    <property type="evidence" value="ECO:0007669"/>
    <property type="project" value="UniProtKB-SubCell"/>
</dbReference>
<evidence type="ECO:0000256" key="8">
    <source>
        <dbReference type="ARBA" id="ARBA00048027"/>
    </source>
</evidence>
<organism evidence="13 14">
    <name type="scientific">Kribbella flavida (strain DSM 17836 / JCM 10339 / NBRC 14399)</name>
    <dbReference type="NCBI Taxonomy" id="479435"/>
    <lineage>
        <taxon>Bacteria</taxon>
        <taxon>Bacillati</taxon>
        <taxon>Actinomycetota</taxon>
        <taxon>Actinomycetes</taxon>
        <taxon>Propionibacteriales</taxon>
        <taxon>Kribbellaceae</taxon>
        <taxon>Kribbella</taxon>
    </lineage>
</organism>
<dbReference type="KEGG" id="kfl:Kfla_4792"/>
<evidence type="ECO:0000256" key="9">
    <source>
        <dbReference type="HAMAP-Rule" id="MF_00920"/>
    </source>
</evidence>
<evidence type="ECO:0000256" key="11">
    <source>
        <dbReference type="SAM" id="Phobius"/>
    </source>
</evidence>
<dbReference type="GO" id="GO:0003924">
    <property type="term" value="F:GTPase activity"/>
    <property type="evidence" value="ECO:0007669"/>
    <property type="project" value="UniProtKB-UniRule"/>
</dbReference>
<dbReference type="GO" id="GO:0005525">
    <property type="term" value="F:GTP binding"/>
    <property type="evidence" value="ECO:0007669"/>
    <property type="project" value="UniProtKB-UniRule"/>
</dbReference>
<dbReference type="NCBIfam" id="TIGR00064">
    <property type="entry name" value="ftsY"/>
    <property type="match status" value="1"/>
</dbReference>
<feature type="domain" description="SRP54-type proteins GTP-binding" evidence="12">
    <location>
        <begin position="366"/>
        <end position="379"/>
    </location>
</feature>
<dbReference type="GO" id="GO:0005047">
    <property type="term" value="F:signal recognition particle binding"/>
    <property type="evidence" value="ECO:0007669"/>
    <property type="project" value="TreeGrafter"/>
</dbReference>
<dbReference type="SMART" id="SM00963">
    <property type="entry name" value="SRP54_N"/>
    <property type="match status" value="1"/>
</dbReference>
<evidence type="ECO:0000256" key="3">
    <source>
        <dbReference type="ARBA" id="ARBA00022741"/>
    </source>
</evidence>
<comment type="subcellular location">
    <subcellularLocation>
        <location evidence="9">Cell membrane</location>
        <topology evidence="9">Peripheral membrane protein</topology>
        <orientation evidence="9">Cytoplasmic side</orientation>
    </subcellularLocation>
    <subcellularLocation>
        <location evidence="9">Cytoplasm</location>
    </subcellularLocation>
</comment>
<protein>
    <recommendedName>
        <fullName evidence="9">Signal recognition particle receptor FtsY</fullName>
        <shortName evidence="9">SRP receptor</shortName>
        <ecNumber evidence="9">3.6.5.4</ecNumber>
    </recommendedName>
</protein>
<dbReference type="eggNOG" id="COG0552">
    <property type="taxonomic scope" value="Bacteria"/>
</dbReference>
<comment type="subunit">
    <text evidence="9">Part of the signal recognition particle protein translocation system, which is composed of SRP and FtsY.</text>
</comment>
<evidence type="ECO:0000256" key="6">
    <source>
        <dbReference type="ARBA" id="ARBA00023136"/>
    </source>
</evidence>
<feature type="transmembrane region" description="Helical" evidence="11">
    <location>
        <begin position="6"/>
        <end position="34"/>
    </location>
</feature>
<comment type="catalytic activity">
    <reaction evidence="8 9">
        <text>GTP + H2O = GDP + phosphate + H(+)</text>
        <dbReference type="Rhea" id="RHEA:19669"/>
        <dbReference type="ChEBI" id="CHEBI:15377"/>
        <dbReference type="ChEBI" id="CHEBI:15378"/>
        <dbReference type="ChEBI" id="CHEBI:37565"/>
        <dbReference type="ChEBI" id="CHEBI:43474"/>
        <dbReference type="ChEBI" id="CHEBI:58189"/>
        <dbReference type="EC" id="3.6.5.4"/>
    </reaction>
</comment>
<evidence type="ECO:0000256" key="5">
    <source>
        <dbReference type="ARBA" id="ARBA00023134"/>
    </source>
</evidence>
<keyword evidence="11" id="KW-1133">Transmembrane helix</keyword>
<keyword evidence="1 9" id="KW-1003">Cell membrane</keyword>
<dbReference type="HAMAP" id="MF_00920">
    <property type="entry name" value="FtsY"/>
    <property type="match status" value="1"/>
</dbReference>
<dbReference type="SUPFAM" id="SSF52540">
    <property type="entry name" value="P-loop containing nucleoside triphosphate hydrolases"/>
    <property type="match status" value="1"/>
</dbReference>
<dbReference type="Pfam" id="PF02881">
    <property type="entry name" value="SRP54_N"/>
    <property type="match status" value="1"/>
</dbReference>
<dbReference type="Pfam" id="PF00448">
    <property type="entry name" value="SRP54"/>
    <property type="match status" value="1"/>
</dbReference>
<keyword evidence="7 9" id="KW-0675">Receptor</keyword>
<dbReference type="PANTHER" id="PTHR43134">
    <property type="entry name" value="SIGNAL RECOGNITION PARTICLE RECEPTOR SUBUNIT ALPHA"/>
    <property type="match status" value="1"/>
</dbReference>
<evidence type="ECO:0000256" key="7">
    <source>
        <dbReference type="ARBA" id="ARBA00023170"/>
    </source>
</evidence>
<comment type="similarity">
    <text evidence="9">Belongs to the GTP-binding SRP family. FtsY subfamily.</text>
</comment>
<feature type="binding site" evidence="9">
    <location>
        <begin position="345"/>
        <end position="348"/>
    </location>
    <ligand>
        <name>GTP</name>
        <dbReference type="ChEBI" id="CHEBI:37565"/>
    </ligand>
</feature>
<evidence type="ECO:0000313" key="13">
    <source>
        <dbReference type="EMBL" id="ADB33809.1"/>
    </source>
</evidence>
<dbReference type="PANTHER" id="PTHR43134:SF1">
    <property type="entry name" value="SIGNAL RECOGNITION PARTICLE RECEPTOR SUBUNIT ALPHA"/>
    <property type="match status" value="1"/>
</dbReference>
<dbReference type="InterPro" id="IPR013822">
    <property type="entry name" value="Signal_recog_particl_SRP54_hlx"/>
</dbReference>
<dbReference type="SMART" id="SM00382">
    <property type="entry name" value="AAA"/>
    <property type="match status" value="1"/>
</dbReference>
<keyword evidence="2 9" id="KW-0963">Cytoplasm</keyword>
<dbReference type="InterPro" id="IPR004390">
    <property type="entry name" value="SR_rcpt_FtsY"/>
</dbReference>
<proteinExistence type="inferred from homology"/>
<keyword evidence="4 9" id="KW-0378">Hydrolase</keyword>
<sequence>MLTSQLVPLLADAALIAIIAVIVVLVAGTTGLVVTRQRRTRELPAPTPPAPLDTGERVEPKVGEDAEEPRDTPTRTLEDTELPTLEKPESAQGRLVRLRAKLARSQSSLGKGLLALLSRDKLDEEAWEDIETTLITADVGVTPTQELVERLRTRVRVEGVSGEQARAILREELITLVDPTLDRSLKVDRKDGKPAVVMVVGVNGTGKTTTVGKLARVLVAEDKHVVLGAADTFRAAAADQLQTWGERVGVRTVRGPEGGDPASIAFDAVKQGIDESADVVLVDTAGRLHTKIGLMDELGKVKRVIEKTAEVDEVLLVIDATTGQNGLTQARVFAEVINVTGLVLTKLDGTAKGGIVIAVQRELGVPVKLVGLGEGADDLAPFEAEQFVDALLD</sequence>
<feature type="region of interest" description="Disordered" evidence="10">
    <location>
        <begin position="40"/>
        <end position="89"/>
    </location>
</feature>
<evidence type="ECO:0000313" key="14">
    <source>
        <dbReference type="Proteomes" id="UP000007967"/>
    </source>
</evidence>
<evidence type="ECO:0000259" key="12">
    <source>
        <dbReference type="PROSITE" id="PS00300"/>
    </source>
</evidence>
<dbReference type="EC" id="3.6.5.4" evidence="9"/>
<keyword evidence="11" id="KW-0812">Transmembrane</keyword>
<keyword evidence="14" id="KW-1185">Reference proteome</keyword>
<dbReference type="GO" id="GO:0005737">
    <property type="term" value="C:cytoplasm"/>
    <property type="evidence" value="ECO:0007669"/>
    <property type="project" value="UniProtKB-SubCell"/>
</dbReference>
<evidence type="ECO:0000256" key="4">
    <source>
        <dbReference type="ARBA" id="ARBA00022801"/>
    </source>
</evidence>
<name>D2Q0K9_KRIFD</name>
<dbReference type="InterPro" id="IPR042101">
    <property type="entry name" value="SRP54_N_sf"/>
</dbReference>
<dbReference type="Gene3D" id="3.40.50.300">
    <property type="entry name" value="P-loop containing nucleotide triphosphate hydrolases"/>
    <property type="match status" value="1"/>
</dbReference>
<dbReference type="FunFam" id="3.40.50.300:FF:000053">
    <property type="entry name" value="Signal recognition particle receptor FtsY"/>
    <property type="match status" value="1"/>
</dbReference>
<accession>D2Q0K9</accession>
<comment type="function">
    <text evidence="9">Involved in targeting and insertion of nascent membrane proteins into the cytoplasmic membrane. Acts as a receptor for the complex formed by the signal recognition particle (SRP) and the ribosome-nascent chain (RNC).</text>
</comment>
<dbReference type="STRING" id="479435.Kfla_4792"/>
<dbReference type="InterPro" id="IPR027417">
    <property type="entry name" value="P-loop_NTPase"/>
</dbReference>
<keyword evidence="5 9" id="KW-0342">GTP-binding</keyword>
<dbReference type="Gene3D" id="1.20.120.140">
    <property type="entry name" value="Signal recognition particle SRP54, nucleotide-binding domain"/>
    <property type="match status" value="1"/>
</dbReference>
<dbReference type="InterPro" id="IPR003593">
    <property type="entry name" value="AAA+_ATPase"/>
</dbReference>
<dbReference type="AlphaFoldDB" id="D2Q0K9"/>
<dbReference type="RefSeq" id="WP_012922363.1">
    <property type="nucleotide sequence ID" value="NC_013729.1"/>
</dbReference>
<dbReference type="InterPro" id="IPR036225">
    <property type="entry name" value="SRP/SRP_N"/>
</dbReference>
<feature type="binding site" evidence="9">
    <location>
        <begin position="283"/>
        <end position="287"/>
    </location>
    <ligand>
        <name>GTP</name>
        <dbReference type="ChEBI" id="CHEBI:37565"/>
    </ligand>
</feature>
<dbReference type="FunFam" id="1.20.120.140:FF:000002">
    <property type="entry name" value="Signal recognition particle receptor FtsY"/>
    <property type="match status" value="1"/>
</dbReference>
<dbReference type="Proteomes" id="UP000007967">
    <property type="component" value="Chromosome"/>
</dbReference>
<gene>
    <name evidence="9" type="primary">ftsY</name>
    <name evidence="13" type="ordered locus">Kfla_4792</name>
</gene>